<evidence type="ECO:0000313" key="2">
    <source>
        <dbReference type="EMBL" id="ELK01816.1"/>
    </source>
</evidence>
<gene>
    <name evidence="2" type="ORF">PAL_GLEAN10019906</name>
</gene>
<organism evidence="2 3">
    <name type="scientific">Pteropus alecto</name>
    <name type="common">Black flying fox</name>
    <dbReference type="NCBI Taxonomy" id="9402"/>
    <lineage>
        <taxon>Eukaryota</taxon>
        <taxon>Metazoa</taxon>
        <taxon>Chordata</taxon>
        <taxon>Craniata</taxon>
        <taxon>Vertebrata</taxon>
        <taxon>Euteleostomi</taxon>
        <taxon>Mammalia</taxon>
        <taxon>Eutheria</taxon>
        <taxon>Laurasiatheria</taxon>
        <taxon>Chiroptera</taxon>
        <taxon>Yinpterochiroptera</taxon>
        <taxon>Pteropodoidea</taxon>
        <taxon>Pteropodidae</taxon>
        <taxon>Pteropodinae</taxon>
        <taxon>Pteropus</taxon>
    </lineage>
</organism>
<keyword evidence="3" id="KW-1185">Reference proteome</keyword>
<accession>L5JSV3</accession>
<protein>
    <submittedName>
        <fullName evidence="2">Rab11 family-interacting protein 4</fullName>
    </submittedName>
</protein>
<name>L5JSV3_PTEAL</name>
<dbReference type="STRING" id="9402.L5JSV3"/>
<evidence type="ECO:0000313" key="3">
    <source>
        <dbReference type="Proteomes" id="UP000010552"/>
    </source>
</evidence>
<proteinExistence type="predicted"/>
<evidence type="ECO:0000259" key="1">
    <source>
        <dbReference type="PROSITE" id="PS50222"/>
    </source>
</evidence>
<dbReference type="Proteomes" id="UP000010552">
    <property type="component" value="Unassembled WGS sequence"/>
</dbReference>
<dbReference type="EMBL" id="KB031150">
    <property type="protein sequence ID" value="ELK01816.1"/>
    <property type="molecule type" value="Genomic_DNA"/>
</dbReference>
<dbReference type="AlphaFoldDB" id="L5JSV3"/>
<feature type="domain" description="EF-hand" evidence="1">
    <location>
        <begin position="60"/>
        <end position="95"/>
    </location>
</feature>
<dbReference type="InParanoid" id="L5JSV3"/>
<dbReference type="PROSITE" id="PS50222">
    <property type="entry name" value="EF_HAND_2"/>
    <property type="match status" value="1"/>
</dbReference>
<reference evidence="3" key="1">
    <citation type="journal article" date="2013" name="Science">
        <title>Comparative analysis of bat genomes provides insight into the evolution of flight and immunity.</title>
        <authorList>
            <person name="Zhang G."/>
            <person name="Cowled C."/>
            <person name="Shi Z."/>
            <person name="Huang Z."/>
            <person name="Bishop-Lilly K.A."/>
            <person name="Fang X."/>
            <person name="Wynne J.W."/>
            <person name="Xiong Z."/>
            <person name="Baker M.L."/>
            <person name="Zhao W."/>
            <person name="Tachedjian M."/>
            <person name="Zhu Y."/>
            <person name="Zhou P."/>
            <person name="Jiang X."/>
            <person name="Ng J."/>
            <person name="Yang L."/>
            <person name="Wu L."/>
            <person name="Xiao J."/>
            <person name="Feng Y."/>
            <person name="Chen Y."/>
            <person name="Sun X."/>
            <person name="Zhang Y."/>
            <person name="Marsh G.A."/>
            <person name="Crameri G."/>
            <person name="Broder C.C."/>
            <person name="Frey K.G."/>
            <person name="Wang L.F."/>
            <person name="Wang J."/>
        </authorList>
    </citation>
    <scope>NUCLEOTIDE SEQUENCE [LARGE SCALE GENOMIC DNA]</scope>
</reference>
<sequence>MEEKAGSEGGFLAVCMTSQHCAGTSRRKHHYMSLLSPHLDKAAETSEANGLFESIWLADLKIREVEKLVKYLDPNDLGRINFKDFCRGVFAMKGCEELLKDVLSVESVGTLPCAPEIPDCVEQVQEPTLG</sequence>
<dbReference type="GO" id="GO:0005509">
    <property type="term" value="F:calcium ion binding"/>
    <property type="evidence" value="ECO:0007669"/>
    <property type="project" value="InterPro"/>
</dbReference>
<dbReference type="InterPro" id="IPR002048">
    <property type="entry name" value="EF_hand_dom"/>
</dbReference>